<dbReference type="RefSeq" id="WP_354597030.1">
    <property type="nucleotide sequence ID" value="NZ_CP136798.1"/>
</dbReference>
<reference evidence="1" key="1">
    <citation type="submission" date="2023-10" db="EMBL/GenBank/DDBJ databases">
        <title>Complete genome sequence of Streptomyces sp. JL1001.</title>
        <authorList>
            <person name="Jiang L."/>
        </authorList>
    </citation>
    <scope>NUCLEOTIDE SEQUENCE</scope>
    <source>
        <strain evidence="1">JL1001</strain>
    </source>
</reference>
<dbReference type="InterPro" id="IPR036514">
    <property type="entry name" value="SGNH_hydro_sf"/>
</dbReference>
<evidence type="ECO:0000313" key="1">
    <source>
        <dbReference type="EMBL" id="XCN14395.1"/>
    </source>
</evidence>
<dbReference type="AlphaFoldDB" id="A0AAU8KGZ9"/>
<dbReference type="CDD" id="cd02795">
    <property type="entry name" value="CBM6-CBM35-CBM36_like"/>
    <property type="match status" value="1"/>
</dbReference>
<evidence type="ECO:0008006" key="2">
    <source>
        <dbReference type="Google" id="ProtNLM"/>
    </source>
</evidence>
<gene>
    <name evidence="1" type="ORF">R1Y80_12320</name>
</gene>
<proteinExistence type="predicted"/>
<dbReference type="SUPFAM" id="SSF52266">
    <property type="entry name" value="SGNH hydrolase"/>
    <property type="match status" value="1"/>
</dbReference>
<sequence>MPPTDPTHSITERLSRSLSGPEGTLALARMQVLGRPVERSTELTAPTPSGTEVGVWRLTDGQLRRDTRRRDEWRYWADRPEIPLRPGHRRIAVLGESATRGYFFDPAYSLAGLVGTALDGTGVDVLDLARTNCSQAELLRTAAEALALGVDALVVHAGNNWNNVDPTPMERHELALLLEEGGFPAAAASFRDLVTEVAASALDLLRALAGDVPVVLVVPEFNLGDWTDEPILDCPALPAGRMRRWLRARDEAERALRDGDLAAARALVAEMTGLDGGSSPVSHRLAARCAASPDEALTTLRAAKDAVVSPFAIHSPRTLASVQEVMRRKADEAGFHLVDQAALFREGDAGAPGRRYFLDYCHLTFDGLRATALAVAETLGAALELPERPGTDGVPVRAAADRLALAHFLAAVHNAHYGQPEDVLRHHLSRALEADASVADRIEDYLDYQTRIAPNWMCSSYERSTQDPAFRRYMVVGDGRLNGKLADHSLREVMLDALESRGVPARRRYEDLLVAEHSGVTDLLADTHLATTFNERRDAGVGLRTAYLRASSPRTRSTLVVDEPAPLVLEVTWRLPAEVPAGSVSVAVNGHEVGTAEAGTAWTTREFTVSPDILRRGRNTVEIRWPEGGDGADKLVAGAPARLECGENVPSHPVHGHVHAWSATRVVPAAV</sequence>
<organism evidence="1">
    <name type="scientific">Streptomyces sp. JL1001</name>
    <dbReference type="NCBI Taxonomy" id="3078227"/>
    <lineage>
        <taxon>Bacteria</taxon>
        <taxon>Bacillati</taxon>
        <taxon>Actinomycetota</taxon>
        <taxon>Actinomycetes</taxon>
        <taxon>Kitasatosporales</taxon>
        <taxon>Streptomycetaceae</taxon>
        <taxon>Streptomyces</taxon>
    </lineage>
</organism>
<dbReference type="Gene3D" id="3.40.50.1110">
    <property type="entry name" value="SGNH hydrolase"/>
    <property type="match status" value="1"/>
</dbReference>
<accession>A0AAU8KGZ9</accession>
<name>A0AAU8KGZ9_9ACTN</name>
<dbReference type="EMBL" id="CP136798">
    <property type="protein sequence ID" value="XCN14395.1"/>
    <property type="molecule type" value="Genomic_DNA"/>
</dbReference>
<protein>
    <recommendedName>
        <fullName evidence="2">SGNH/GDSL hydrolase family protein</fullName>
    </recommendedName>
</protein>